<dbReference type="PANTHER" id="PTHR42856:SF1">
    <property type="entry name" value="ACYL-COENZYME A THIOESTERASE PAAI"/>
    <property type="match status" value="1"/>
</dbReference>
<evidence type="ECO:0000256" key="1">
    <source>
        <dbReference type="ARBA" id="ARBA00022801"/>
    </source>
</evidence>
<dbReference type="RefSeq" id="WP_015756975.1">
    <property type="nucleotide sequence ID" value="NC_013216.1"/>
</dbReference>
<dbReference type="AlphaFoldDB" id="C8W6H1"/>
<keyword evidence="1" id="KW-0378">Hydrolase</keyword>
<dbReference type="CDD" id="cd03443">
    <property type="entry name" value="PaaI_thioesterase"/>
    <property type="match status" value="1"/>
</dbReference>
<dbReference type="HOGENOM" id="CLU_089876_11_2_9"/>
<dbReference type="InterPro" id="IPR003736">
    <property type="entry name" value="PAAI_dom"/>
</dbReference>
<protein>
    <submittedName>
        <fullName evidence="3">Thioesterase superfamily protein</fullName>
    </submittedName>
</protein>
<dbReference type="EMBL" id="CP001720">
    <property type="protein sequence ID" value="ACV62260.1"/>
    <property type="molecule type" value="Genomic_DNA"/>
</dbReference>
<name>C8W6H1_DESAS</name>
<dbReference type="InterPro" id="IPR029069">
    <property type="entry name" value="HotDog_dom_sf"/>
</dbReference>
<evidence type="ECO:0000313" key="3">
    <source>
        <dbReference type="EMBL" id="ACV62260.1"/>
    </source>
</evidence>
<dbReference type="KEGG" id="dae:Dtox_1384"/>
<dbReference type="Pfam" id="PF03061">
    <property type="entry name" value="4HBT"/>
    <property type="match status" value="1"/>
</dbReference>
<proteinExistence type="predicted"/>
<sequence>MSNIDNIEQFKNKIISGDLFPKHLGIEFLEIKPGYASVSLEIKEHMVNFHGITHGGIVLTLADTALGIASNSYGRPAVALNFSMNFIKKTVPGQTITATAEEINRTYRTALYRVTVRDESGEQIAVVDGLVYVKDKK</sequence>
<dbReference type="eggNOG" id="COG2050">
    <property type="taxonomic scope" value="Bacteria"/>
</dbReference>
<accession>C8W6H1</accession>
<dbReference type="NCBIfam" id="TIGR00369">
    <property type="entry name" value="unchar_dom_1"/>
    <property type="match status" value="1"/>
</dbReference>
<dbReference type="InterPro" id="IPR052723">
    <property type="entry name" value="Acyl-CoA_thioesterase_PaaI"/>
</dbReference>
<feature type="domain" description="Thioesterase" evidence="2">
    <location>
        <begin position="50"/>
        <end position="124"/>
    </location>
</feature>
<dbReference type="GO" id="GO:0016289">
    <property type="term" value="F:acyl-CoA hydrolase activity"/>
    <property type="evidence" value="ECO:0007669"/>
    <property type="project" value="TreeGrafter"/>
</dbReference>
<dbReference type="SUPFAM" id="SSF54637">
    <property type="entry name" value="Thioesterase/thiol ester dehydrase-isomerase"/>
    <property type="match status" value="1"/>
</dbReference>
<evidence type="ECO:0000259" key="2">
    <source>
        <dbReference type="Pfam" id="PF03061"/>
    </source>
</evidence>
<dbReference type="InterPro" id="IPR006683">
    <property type="entry name" value="Thioestr_dom"/>
</dbReference>
<dbReference type="PANTHER" id="PTHR42856">
    <property type="entry name" value="ACYL-COENZYME A THIOESTERASE PAAI"/>
    <property type="match status" value="1"/>
</dbReference>
<reference evidence="3 4" key="1">
    <citation type="journal article" date="2009" name="Stand. Genomic Sci.">
        <title>Complete genome sequence of Desulfotomaculum acetoxidans type strain (5575).</title>
        <authorList>
            <person name="Spring S."/>
            <person name="Lapidus A."/>
            <person name="Schroder M."/>
            <person name="Gleim D."/>
            <person name="Sims D."/>
            <person name="Meincke L."/>
            <person name="Glavina Del Rio T."/>
            <person name="Tice H."/>
            <person name="Copeland A."/>
            <person name="Cheng J.F."/>
            <person name="Lucas S."/>
            <person name="Chen F."/>
            <person name="Nolan M."/>
            <person name="Bruce D."/>
            <person name="Goodwin L."/>
            <person name="Pitluck S."/>
            <person name="Ivanova N."/>
            <person name="Mavromatis K."/>
            <person name="Mikhailova N."/>
            <person name="Pati A."/>
            <person name="Chen A."/>
            <person name="Palaniappan K."/>
            <person name="Land M."/>
            <person name="Hauser L."/>
            <person name="Chang Y.J."/>
            <person name="Jeffries C.D."/>
            <person name="Chain P."/>
            <person name="Saunders E."/>
            <person name="Brettin T."/>
            <person name="Detter J.C."/>
            <person name="Goker M."/>
            <person name="Bristow J."/>
            <person name="Eisen J.A."/>
            <person name="Markowitz V."/>
            <person name="Hugenholtz P."/>
            <person name="Kyrpides N.C."/>
            <person name="Klenk H.P."/>
            <person name="Han C."/>
        </authorList>
    </citation>
    <scope>NUCLEOTIDE SEQUENCE [LARGE SCALE GENOMIC DNA]</scope>
    <source>
        <strain evidence="4">ATCC 49208 / DSM 771 / VKM B-1644</strain>
    </source>
</reference>
<dbReference type="Gene3D" id="3.10.129.10">
    <property type="entry name" value="Hotdog Thioesterase"/>
    <property type="match status" value="1"/>
</dbReference>
<organism evidence="3 4">
    <name type="scientific">Desulfofarcimen acetoxidans (strain ATCC 49208 / DSM 771 / KCTC 5769 / VKM B-1644 / 5575)</name>
    <name type="common">Desulfotomaculum acetoxidans</name>
    <dbReference type="NCBI Taxonomy" id="485916"/>
    <lineage>
        <taxon>Bacteria</taxon>
        <taxon>Bacillati</taxon>
        <taxon>Bacillota</taxon>
        <taxon>Clostridia</taxon>
        <taxon>Eubacteriales</taxon>
        <taxon>Peptococcaceae</taxon>
        <taxon>Desulfofarcimen</taxon>
    </lineage>
</organism>
<dbReference type="STRING" id="485916.Dtox_1384"/>
<gene>
    <name evidence="3" type="ordered locus">Dtox_1384</name>
</gene>
<evidence type="ECO:0000313" key="4">
    <source>
        <dbReference type="Proteomes" id="UP000002217"/>
    </source>
</evidence>
<keyword evidence="4" id="KW-1185">Reference proteome</keyword>
<dbReference type="Proteomes" id="UP000002217">
    <property type="component" value="Chromosome"/>
</dbReference>